<dbReference type="EMBL" id="BASH01000007">
    <property type="protein sequence ID" value="GAD17449.1"/>
    <property type="molecule type" value="Genomic_DNA"/>
</dbReference>
<comment type="caution">
    <text evidence="2">The sequence shown here is derived from an EMBL/GenBank/DDBJ whole genome shotgun (WGS) entry which is preliminary data.</text>
</comment>
<dbReference type="STRING" id="1423780.FD05_GL001750"/>
<dbReference type="InterPro" id="IPR011990">
    <property type="entry name" value="TPR-like_helical_dom_sf"/>
</dbReference>
<dbReference type="AlphaFoldDB" id="S4NER8"/>
<accession>S4NER8</accession>
<dbReference type="InterPro" id="IPR010982">
    <property type="entry name" value="Lambda_DNA-bd_dom_sf"/>
</dbReference>
<organism evidence="2 3">
    <name type="scientific">Lentilactobacillus otakiensis DSM 19908 = JCM 15040</name>
    <dbReference type="NCBI Taxonomy" id="1423780"/>
    <lineage>
        <taxon>Bacteria</taxon>
        <taxon>Bacillati</taxon>
        <taxon>Bacillota</taxon>
        <taxon>Bacilli</taxon>
        <taxon>Lactobacillales</taxon>
        <taxon>Lactobacillaceae</taxon>
        <taxon>Lentilactobacillus</taxon>
    </lineage>
</organism>
<dbReference type="eggNOG" id="COG1396">
    <property type="taxonomic scope" value="Bacteria"/>
</dbReference>
<evidence type="ECO:0000259" key="1">
    <source>
        <dbReference type="PROSITE" id="PS50943"/>
    </source>
</evidence>
<reference evidence="3" key="1">
    <citation type="journal article" date="2013" name="Genome Announc.">
        <title>Draft Genome Sequence of D-Branched-Chain Amino Acid Producer Lactobacillus otakiensis JCM 15040T, Isolated from a Traditional Japanese Pickle.</title>
        <authorList>
            <person name="Doi K."/>
            <person name="Mori K."/>
            <person name="Mutaguchi Y."/>
            <person name="Tashiro K."/>
            <person name="Fujino Y."/>
            <person name="Ohmori T."/>
            <person name="Kuhara S."/>
            <person name="Ohshima T."/>
        </authorList>
    </citation>
    <scope>NUCLEOTIDE SEQUENCE [LARGE SCALE GENOMIC DNA]</scope>
    <source>
        <strain evidence="3">JCM 15040</strain>
    </source>
</reference>
<keyword evidence="3" id="KW-1185">Reference proteome</keyword>
<dbReference type="RefSeq" id="WP_020281889.1">
    <property type="nucleotide sequence ID" value="NZ_AZED01000020.1"/>
</dbReference>
<protein>
    <submittedName>
        <fullName evidence="2">XRE family transcriptional regulator</fullName>
    </submittedName>
</protein>
<gene>
    <name evidence="2" type="ORF">LOT_1987</name>
</gene>
<sequence>MKSIGQTVKMIRQIKGFTQNEVYSGVMSRSFAHRFESGENDISATKLFQILDNLLISVEEFRFIQNDYHRSSEQELQQQLQDAYAVHNLQEMGKIINDNKDSRNFSLKSIAGIGQVLVETYQSKTFSITPAMESFWKELFNSKTWTLQEIRNANLLLPIAVNSHREHLIPTIVQRFENNCQKYLTATGDPFHVSDELMGMYLTLIQTELNTEQYGSVKQLVNKATNIDKFLLTWNGRFEQQLIVAIWNLYFGNEKDGETIIAKIAGVENLYVPPIDHNFRAIADMRRKLAKIYKKRHTH</sequence>
<dbReference type="CDD" id="cd00093">
    <property type="entry name" value="HTH_XRE"/>
    <property type="match status" value="1"/>
</dbReference>
<evidence type="ECO:0000313" key="3">
    <source>
        <dbReference type="Proteomes" id="UP000016361"/>
    </source>
</evidence>
<dbReference type="Gene3D" id="1.25.40.10">
    <property type="entry name" value="Tetratricopeptide repeat domain"/>
    <property type="match status" value="1"/>
</dbReference>
<dbReference type="PANTHER" id="PTHR37038">
    <property type="entry name" value="TRANSCRIPTIONAL REGULATOR-RELATED"/>
    <property type="match status" value="1"/>
</dbReference>
<dbReference type="SMART" id="SM00530">
    <property type="entry name" value="HTH_XRE"/>
    <property type="match status" value="1"/>
</dbReference>
<dbReference type="PROSITE" id="PS50943">
    <property type="entry name" value="HTH_CROC1"/>
    <property type="match status" value="1"/>
</dbReference>
<dbReference type="OrthoDB" id="34624at2"/>
<dbReference type="SUPFAM" id="SSF47413">
    <property type="entry name" value="lambda repressor-like DNA-binding domains"/>
    <property type="match status" value="1"/>
</dbReference>
<evidence type="ECO:0000313" key="2">
    <source>
        <dbReference type="EMBL" id="GAD17449.1"/>
    </source>
</evidence>
<dbReference type="PATRIC" id="fig|1423780.4.peg.1771"/>
<name>S4NER8_9LACO</name>
<feature type="domain" description="HTH cro/C1-type" evidence="1">
    <location>
        <begin position="8"/>
        <end position="61"/>
    </location>
</feature>
<dbReference type="GeneID" id="301048949"/>
<dbReference type="Proteomes" id="UP000016361">
    <property type="component" value="Unassembled WGS sequence"/>
</dbReference>
<dbReference type="InterPro" id="IPR053163">
    <property type="entry name" value="HTH-type_regulator_Rgg"/>
</dbReference>
<dbReference type="InterPro" id="IPR001387">
    <property type="entry name" value="Cro/C1-type_HTH"/>
</dbReference>
<proteinExistence type="predicted"/>
<dbReference type="GO" id="GO:0003677">
    <property type="term" value="F:DNA binding"/>
    <property type="evidence" value="ECO:0007669"/>
    <property type="project" value="InterPro"/>
</dbReference>